<gene>
    <name evidence="3" type="ORF">E2C01_001266</name>
</gene>
<sequence>MTSSAKLKKILNKWYNANATTAEDNDIFLFYWAFYSSVHKEERIMTRIVKNNVKPTDPCRKVKLQIYYKNKKFIHLLLKNSPDTKREAMQKSYVVYRVTCKPGNCEVLPTTYIGKTTTRLSRQQTLHLSAGATKNHLQQEHNITITRKQLEDNTDIIDSCPDERRLSILEALHIKEKNPRLNIQAVDLQALPSMRRSRQPGSAAASGEDAPSEPANQRLCSPRLAAAEAGRLV</sequence>
<proteinExistence type="predicted"/>
<keyword evidence="4" id="KW-1185">Reference proteome</keyword>
<comment type="caution">
    <text evidence="3">The sequence shown here is derived from an EMBL/GenBank/DDBJ whole genome shotgun (WGS) entry which is preliminary data.</text>
</comment>
<name>A0A5B7CM50_PORTR</name>
<feature type="region of interest" description="Disordered" evidence="1">
    <location>
        <begin position="192"/>
        <end position="233"/>
    </location>
</feature>
<accession>A0A5B7CM50</accession>
<evidence type="ECO:0000259" key="2">
    <source>
        <dbReference type="PROSITE" id="PS50164"/>
    </source>
</evidence>
<reference evidence="3 4" key="1">
    <citation type="submission" date="2019-05" db="EMBL/GenBank/DDBJ databases">
        <title>Another draft genome of Portunus trituberculatus and its Hox gene families provides insights of decapod evolution.</title>
        <authorList>
            <person name="Jeong J.-H."/>
            <person name="Song I."/>
            <person name="Kim S."/>
            <person name="Choi T."/>
            <person name="Kim D."/>
            <person name="Ryu S."/>
            <person name="Kim W."/>
        </authorList>
    </citation>
    <scope>NUCLEOTIDE SEQUENCE [LARGE SCALE GENOMIC DNA]</scope>
    <source>
        <tissue evidence="3">Muscle</tissue>
    </source>
</reference>
<organism evidence="3 4">
    <name type="scientific">Portunus trituberculatus</name>
    <name type="common">Swimming crab</name>
    <name type="synonym">Neptunus trituberculatus</name>
    <dbReference type="NCBI Taxonomy" id="210409"/>
    <lineage>
        <taxon>Eukaryota</taxon>
        <taxon>Metazoa</taxon>
        <taxon>Ecdysozoa</taxon>
        <taxon>Arthropoda</taxon>
        <taxon>Crustacea</taxon>
        <taxon>Multicrustacea</taxon>
        <taxon>Malacostraca</taxon>
        <taxon>Eumalacostraca</taxon>
        <taxon>Eucarida</taxon>
        <taxon>Decapoda</taxon>
        <taxon>Pleocyemata</taxon>
        <taxon>Brachyura</taxon>
        <taxon>Eubrachyura</taxon>
        <taxon>Portunoidea</taxon>
        <taxon>Portunidae</taxon>
        <taxon>Portuninae</taxon>
        <taxon>Portunus</taxon>
    </lineage>
</organism>
<dbReference type="Proteomes" id="UP000324222">
    <property type="component" value="Unassembled WGS sequence"/>
</dbReference>
<dbReference type="OrthoDB" id="8118055at2759"/>
<evidence type="ECO:0000313" key="4">
    <source>
        <dbReference type="Proteomes" id="UP000324222"/>
    </source>
</evidence>
<dbReference type="EMBL" id="VSRR010000039">
    <property type="protein sequence ID" value="MPC08673.1"/>
    <property type="molecule type" value="Genomic_DNA"/>
</dbReference>
<dbReference type="AlphaFoldDB" id="A0A5B7CM50"/>
<evidence type="ECO:0000256" key="1">
    <source>
        <dbReference type="SAM" id="MobiDB-lite"/>
    </source>
</evidence>
<protein>
    <recommendedName>
        <fullName evidence="2">GIY-YIG domain-containing protein</fullName>
    </recommendedName>
</protein>
<dbReference type="PROSITE" id="PS50164">
    <property type="entry name" value="GIY_YIG"/>
    <property type="match status" value="1"/>
</dbReference>
<evidence type="ECO:0000313" key="3">
    <source>
        <dbReference type="EMBL" id="MPC08673.1"/>
    </source>
</evidence>
<dbReference type="InterPro" id="IPR000305">
    <property type="entry name" value="GIY-YIG_endonuc"/>
</dbReference>
<feature type="domain" description="GIY-YIG" evidence="2">
    <location>
        <begin position="91"/>
        <end position="183"/>
    </location>
</feature>